<dbReference type="Proteomes" id="UP000062519">
    <property type="component" value="Chromosome 1"/>
</dbReference>
<reference evidence="1 2" key="1">
    <citation type="submission" date="2015-12" db="EMBL/GenBank/DDBJ databases">
        <title>Diversity of Burkholderia near neighbor genomes.</title>
        <authorList>
            <person name="Sahl J."/>
            <person name="Wagner D."/>
            <person name="Keim P."/>
        </authorList>
    </citation>
    <scope>NUCLEOTIDE SEQUENCE [LARGE SCALE GENOMIC DNA]</scope>
    <source>
        <strain evidence="1 2">BDU6</strain>
    </source>
</reference>
<proteinExistence type="predicted"/>
<name>A0A1B4FA36_9BURK</name>
<evidence type="ECO:0000313" key="2">
    <source>
        <dbReference type="Proteomes" id="UP000062519"/>
    </source>
</evidence>
<dbReference type="AlphaFoldDB" id="A0A1B4FA36"/>
<dbReference type="KEGG" id="buu:WS70_00830"/>
<gene>
    <name evidence="1" type="ORF">WS70_00830</name>
</gene>
<sequence>MDPSEGGFPHDLIAEMNGHVAETSADREPWVWIMETVLSEIDGGNYKHPYTFDTVDGEFCLLLRTGHVMDHLAHTSALRDKWNGLPVKSDRVFKAQLKHAGVVVGEKEVERRIYTRRVPYLTPVSLERLAVFGLHVSIRDDLATDALERGHA</sequence>
<evidence type="ECO:0000313" key="1">
    <source>
        <dbReference type="EMBL" id="AOJ00539.1"/>
    </source>
</evidence>
<dbReference type="EMBL" id="CP013386">
    <property type="protein sequence ID" value="AOJ00539.1"/>
    <property type="molecule type" value="Genomic_DNA"/>
</dbReference>
<keyword evidence="2" id="KW-1185">Reference proteome</keyword>
<accession>A0A1B4FA36</accession>
<protein>
    <submittedName>
        <fullName evidence="1">Uncharacterized protein</fullName>
    </submittedName>
</protein>
<organism evidence="1 2">
    <name type="scientific">Burkholderia mayonis</name>
    <dbReference type="NCBI Taxonomy" id="1385591"/>
    <lineage>
        <taxon>Bacteria</taxon>
        <taxon>Pseudomonadati</taxon>
        <taxon>Pseudomonadota</taxon>
        <taxon>Betaproteobacteria</taxon>
        <taxon>Burkholderiales</taxon>
        <taxon>Burkholderiaceae</taxon>
        <taxon>Burkholderia</taxon>
        <taxon>pseudomallei group</taxon>
    </lineage>
</organism>